<dbReference type="EMBL" id="CP071247">
    <property type="protein sequence ID" value="QSP93468.1"/>
    <property type="molecule type" value="Genomic_DNA"/>
</dbReference>
<evidence type="ECO:0000313" key="4">
    <source>
        <dbReference type="Proteomes" id="UP000663555"/>
    </source>
</evidence>
<dbReference type="PANTHER" id="PTHR43777">
    <property type="entry name" value="MOLYBDENUM COFACTOR CYTIDYLYLTRANSFERASE"/>
    <property type="match status" value="1"/>
</dbReference>
<evidence type="ECO:0000259" key="2">
    <source>
        <dbReference type="Pfam" id="PF12804"/>
    </source>
</evidence>
<name>A0ABX7MT98_9GAMM</name>
<feature type="domain" description="MobA-like NTP transferase" evidence="2">
    <location>
        <begin position="1"/>
        <end position="158"/>
    </location>
</feature>
<sequence length="193" mass="20656">MAAGASSRYGRSKLLVPMPGNQGTLLDRAIRLGRILSPDVRVVHGARYPLIRFRCREQPSLWVESPDWRAGLSASLQAGLESVGPAAQGVFILLADQPRLGESALHALAQAARALPRMPIAADYDGRPGVPAYLPRALWPGIMALEGDQGAGKLLAEAGATKVEIPGVHEDVDTVEDWLVLRDRLSQTGPTAR</sequence>
<keyword evidence="4" id="KW-1185">Reference proteome</keyword>
<dbReference type="InterPro" id="IPR025877">
    <property type="entry name" value="MobA-like_NTP_Trfase"/>
</dbReference>
<gene>
    <name evidence="3" type="ORF">LPB19_09540</name>
</gene>
<dbReference type="Pfam" id="PF12804">
    <property type="entry name" value="NTP_transf_3"/>
    <property type="match status" value="1"/>
</dbReference>
<keyword evidence="1" id="KW-0460">Magnesium</keyword>
<protein>
    <submittedName>
        <fullName evidence="3">Nucleotidyltransferase family protein</fullName>
    </submittedName>
</protein>
<organism evidence="3 4">
    <name type="scientific">Marinobacter salinisoli</name>
    <dbReference type="NCBI Taxonomy" id="2769486"/>
    <lineage>
        <taxon>Bacteria</taxon>
        <taxon>Pseudomonadati</taxon>
        <taxon>Pseudomonadota</taxon>
        <taxon>Gammaproteobacteria</taxon>
        <taxon>Pseudomonadales</taxon>
        <taxon>Marinobacteraceae</taxon>
        <taxon>Marinobacter</taxon>
    </lineage>
</organism>
<proteinExistence type="predicted"/>
<evidence type="ECO:0000313" key="3">
    <source>
        <dbReference type="EMBL" id="QSP93468.1"/>
    </source>
</evidence>
<dbReference type="PANTHER" id="PTHR43777:SF1">
    <property type="entry name" value="MOLYBDENUM COFACTOR CYTIDYLYLTRANSFERASE"/>
    <property type="match status" value="1"/>
</dbReference>
<accession>A0ABX7MT98</accession>
<dbReference type="CDD" id="cd04182">
    <property type="entry name" value="GT_2_like_f"/>
    <property type="match status" value="1"/>
</dbReference>
<dbReference type="Gene3D" id="3.90.550.10">
    <property type="entry name" value="Spore Coat Polysaccharide Biosynthesis Protein SpsA, Chain A"/>
    <property type="match status" value="1"/>
</dbReference>
<dbReference type="InterPro" id="IPR029044">
    <property type="entry name" value="Nucleotide-diphossugar_trans"/>
</dbReference>
<dbReference type="Proteomes" id="UP000663555">
    <property type="component" value="Chromosome"/>
</dbReference>
<reference evidence="3 4" key="1">
    <citation type="submission" date="2021-03" db="EMBL/GenBank/DDBJ databases">
        <title>Genome sequencing of Marinobacter sp. LPB0319.</title>
        <authorList>
            <person name="Kim J."/>
        </authorList>
    </citation>
    <scope>NUCLEOTIDE SEQUENCE [LARGE SCALE GENOMIC DNA]</scope>
    <source>
        <strain evidence="3 4">LPB0319</strain>
    </source>
</reference>
<dbReference type="SUPFAM" id="SSF53448">
    <property type="entry name" value="Nucleotide-diphospho-sugar transferases"/>
    <property type="match status" value="1"/>
</dbReference>
<evidence type="ECO:0000256" key="1">
    <source>
        <dbReference type="ARBA" id="ARBA00022842"/>
    </source>
</evidence>